<evidence type="ECO:0000259" key="4">
    <source>
        <dbReference type="PROSITE" id="PS50994"/>
    </source>
</evidence>
<organism evidence="5 6">
    <name type="scientific">Labeo rohita</name>
    <name type="common">Indian major carp</name>
    <name type="synonym">Cyprinus rohita</name>
    <dbReference type="NCBI Taxonomy" id="84645"/>
    <lineage>
        <taxon>Eukaryota</taxon>
        <taxon>Metazoa</taxon>
        <taxon>Chordata</taxon>
        <taxon>Craniata</taxon>
        <taxon>Vertebrata</taxon>
        <taxon>Euteleostomi</taxon>
        <taxon>Actinopterygii</taxon>
        <taxon>Neopterygii</taxon>
        <taxon>Teleostei</taxon>
        <taxon>Ostariophysi</taxon>
        <taxon>Cypriniformes</taxon>
        <taxon>Cyprinidae</taxon>
        <taxon>Labeoninae</taxon>
        <taxon>Labeonini</taxon>
        <taxon>Labeo</taxon>
    </lineage>
</organism>
<reference evidence="5 6" key="1">
    <citation type="submission" date="2022-01" db="EMBL/GenBank/DDBJ databases">
        <title>A high-quality chromosome-level genome assembly of rohu carp, Labeo rohita.</title>
        <authorList>
            <person name="Arick M.A. II"/>
            <person name="Hsu C.-Y."/>
            <person name="Magbanua Z."/>
            <person name="Pechanova O."/>
            <person name="Grover C."/>
            <person name="Miller E."/>
            <person name="Thrash A."/>
            <person name="Ezzel L."/>
            <person name="Alam S."/>
            <person name="Benzie J."/>
            <person name="Hamilton M."/>
            <person name="Karsi A."/>
            <person name="Lawrence M.L."/>
            <person name="Peterson D.G."/>
        </authorList>
    </citation>
    <scope>NUCLEOTIDE SEQUENCE [LARGE SCALE GENOMIC DNA]</scope>
    <source>
        <strain evidence="6">BAU-BD-2019</strain>
        <tissue evidence="5">Blood</tissue>
    </source>
</reference>
<dbReference type="SUPFAM" id="SSF56672">
    <property type="entry name" value="DNA/RNA polymerases"/>
    <property type="match status" value="1"/>
</dbReference>
<dbReference type="InterPro" id="IPR008042">
    <property type="entry name" value="Retrotrans_Pao"/>
</dbReference>
<dbReference type="PANTHER" id="PTHR47331:SF5">
    <property type="entry name" value="RIBONUCLEASE H"/>
    <property type="match status" value="1"/>
</dbReference>
<evidence type="ECO:0000256" key="2">
    <source>
        <dbReference type="ARBA" id="ARBA00012180"/>
    </source>
</evidence>
<dbReference type="EC" id="3.1.26.4" evidence="2"/>
<feature type="coiled-coil region" evidence="3">
    <location>
        <begin position="32"/>
        <end position="59"/>
    </location>
</feature>
<sequence length="919" mass="104802">MINGVNRYATPLLHKKDMPILQAPMEAVLLNLRNTEKRLEKDSIKAAAYQQEMKKLETSGYVVKLLPEAVNSQSESWFIPHHIVQHNGKNRVVFNCSFEFEGHNLNDCLLPGPALGPSLLGVLLRFRQHPVAISGDIKGMFHQVHLLPDDCHLLRFIWRDLDRSRQPDIYEWQVLPFGTTCSPCCAIYAVQRHAMDHSTPADNIRTTVERNFYVDNCLKSLASPEEARQLVDELCTLFASGGFELRQWASNDPNVVDHLPTEARSTSTELWLSQERTDLPESALGLKWHCESDLLGVLATQYDPLGFILPFTTRSKILVQRLWDKQRDWDDPDLPAELLRIWSEWEAELPILASISLPRCVTSSGVDCSHNTKQIHIFCDASEQAYGSVVYLRTEDDNGHIQLAFLLARSKVAPKRRLTIPRLELCAALNGAQLAKLLNTELTLQINTVTLWTDSTTVLAWLKSESCRFKVFVGTRIAEIQELTAKCTWRYVDSNRDPADDLTRAEMVVPDIPDSTTHSTWNKLVEATYKLLRAGNPVPSTSRLLPLAPEFDDTCQLIRVGRLRRAEGLESSVIHPVVLDPHHWVTKLLIRDYDNKLSHPGPERVFGEIRRNFWILRGWEAVRNLCKDCQKWKNQPVIPKMADLPPARLRLLKPPFYSTGMDCFGPFQIKIGRRCEKRWGIIFKCHTTQSVHLDLLTSIDTDSFLMALRRFVARRGTPAELYSDHGTNFHGGQRELQETFSSLIPQIQLHLAKQKISFHFNAPGAPHFGGAWEREIKSVKTALRVAVSSQVVTEEVLQTVLIEVEGMLNSKPLGYISSNVADLDPVTPNYLHMGRPDSSLPFVVYPATELMGRRRWRQSQVLADQFWLSFIRHYLPTLQTPQRVAQRYQAAEIQVKDKTYIRPVTRLIRLPAFTDQDVN</sequence>
<dbReference type="InterPro" id="IPR000477">
    <property type="entry name" value="RT_dom"/>
</dbReference>
<dbReference type="InterPro" id="IPR043502">
    <property type="entry name" value="DNA/RNA_pol_sf"/>
</dbReference>
<dbReference type="CDD" id="cd01644">
    <property type="entry name" value="RT_pepA17"/>
    <property type="match status" value="1"/>
</dbReference>
<dbReference type="EMBL" id="JACTAM010002135">
    <property type="protein sequence ID" value="KAI2645780.1"/>
    <property type="molecule type" value="Genomic_DNA"/>
</dbReference>
<dbReference type="InterPro" id="IPR012337">
    <property type="entry name" value="RNaseH-like_sf"/>
</dbReference>
<dbReference type="Proteomes" id="UP000830375">
    <property type="component" value="Unassembled WGS sequence"/>
</dbReference>
<accession>A0ABQ8L5U8</accession>
<dbReference type="InterPro" id="IPR043128">
    <property type="entry name" value="Rev_trsase/Diguanyl_cyclase"/>
</dbReference>
<protein>
    <recommendedName>
        <fullName evidence="2">ribonuclease H</fullName>
        <ecNumber evidence="2">3.1.26.4</ecNumber>
    </recommendedName>
</protein>
<comment type="caution">
    <text evidence="5">The sequence shown here is derived from an EMBL/GenBank/DDBJ whole genome shotgun (WGS) entry which is preliminary data.</text>
</comment>
<dbReference type="Pfam" id="PF05380">
    <property type="entry name" value="Peptidase_A17"/>
    <property type="match status" value="1"/>
</dbReference>
<keyword evidence="5" id="KW-0418">Kinase</keyword>
<comment type="similarity">
    <text evidence="1">Belongs to the beta type-B retroviral polymerase family. HERV class-II K(HML-2) pol subfamily.</text>
</comment>
<evidence type="ECO:0000256" key="3">
    <source>
        <dbReference type="SAM" id="Coils"/>
    </source>
</evidence>
<keyword evidence="3" id="KW-0175">Coiled coil</keyword>
<evidence type="ECO:0000313" key="6">
    <source>
        <dbReference type="Proteomes" id="UP000830375"/>
    </source>
</evidence>
<dbReference type="Gene3D" id="3.10.10.10">
    <property type="entry name" value="HIV Type 1 Reverse Transcriptase, subunit A, domain 1"/>
    <property type="match status" value="1"/>
</dbReference>
<dbReference type="GO" id="GO:0016301">
    <property type="term" value="F:kinase activity"/>
    <property type="evidence" value="ECO:0007669"/>
    <property type="project" value="UniProtKB-KW"/>
</dbReference>
<dbReference type="InterPro" id="IPR001584">
    <property type="entry name" value="Integrase_cat-core"/>
</dbReference>
<evidence type="ECO:0000313" key="5">
    <source>
        <dbReference type="EMBL" id="KAI2645780.1"/>
    </source>
</evidence>
<dbReference type="Gene3D" id="3.30.420.10">
    <property type="entry name" value="Ribonuclease H-like superfamily/Ribonuclease H"/>
    <property type="match status" value="1"/>
</dbReference>
<dbReference type="Gene3D" id="3.30.70.270">
    <property type="match status" value="1"/>
</dbReference>
<dbReference type="PANTHER" id="PTHR47331">
    <property type="entry name" value="PHD-TYPE DOMAIN-CONTAINING PROTEIN"/>
    <property type="match status" value="1"/>
</dbReference>
<dbReference type="InterPro" id="IPR036397">
    <property type="entry name" value="RNaseH_sf"/>
</dbReference>
<dbReference type="PROSITE" id="PS50994">
    <property type="entry name" value="INTEGRASE"/>
    <property type="match status" value="1"/>
</dbReference>
<gene>
    <name evidence="5" type="ORF">H4Q32_031194</name>
</gene>
<dbReference type="SUPFAM" id="SSF53098">
    <property type="entry name" value="Ribonuclease H-like"/>
    <property type="match status" value="1"/>
</dbReference>
<dbReference type="Pfam" id="PF00078">
    <property type="entry name" value="RVT_1"/>
    <property type="match status" value="1"/>
</dbReference>
<name>A0ABQ8L5U8_LABRO</name>
<proteinExistence type="inferred from homology"/>
<keyword evidence="5" id="KW-0808">Transferase</keyword>
<keyword evidence="6" id="KW-1185">Reference proteome</keyword>
<evidence type="ECO:0000256" key="1">
    <source>
        <dbReference type="ARBA" id="ARBA00010879"/>
    </source>
</evidence>
<feature type="domain" description="Integrase catalytic" evidence="4">
    <location>
        <begin position="650"/>
        <end position="836"/>
    </location>
</feature>